<dbReference type="SUPFAM" id="SSF89447">
    <property type="entry name" value="AbrB/MazE/MraZ-like"/>
    <property type="match status" value="1"/>
</dbReference>
<gene>
    <name evidence="2" type="ORF">H5P30_12365</name>
</gene>
<protein>
    <submittedName>
        <fullName evidence="2">Sporulation regulator</fullName>
    </submittedName>
</protein>
<sequence length="83" mass="9021">MKTLTCTLTKRGQISVPASIRKDLGLRPGQRLRWEKIAGGECRVTVEQEGAPGPLAALGFGPKLRGDDGKATSDWMKELREGE</sequence>
<dbReference type="Pfam" id="PF04014">
    <property type="entry name" value="MazE_antitoxin"/>
    <property type="match status" value="1"/>
</dbReference>
<dbReference type="InterPro" id="IPR007159">
    <property type="entry name" value="SpoVT-AbrB_dom"/>
</dbReference>
<comment type="caution">
    <text evidence="2">The sequence shown here is derived from an EMBL/GenBank/DDBJ whole genome shotgun (WGS) entry which is preliminary data.</text>
</comment>
<dbReference type="NCBIfam" id="TIGR01439">
    <property type="entry name" value="lp_hng_hel_AbrB"/>
    <property type="match status" value="1"/>
</dbReference>
<evidence type="ECO:0000313" key="2">
    <source>
        <dbReference type="EMBL" id="MBC2602570.1"/>
    </source>
</evidence>
<reference evidence="2 3" key="1">
    <citation type="submission" date="2020-07" db="EMBL/GenBank/DDBJ databases">
        <authorList>
            <person name="Feng X."/>
        </authorList>
    </citation>
    <scope>NUCLEOTIDE SEQUENCE [LARGE SCALE GENOMIC DNA]</scope>
    <source>
        <strain evidence="2 3">JCM14086</strain>
    </source>
</reference>
<proteinExistence type="predicted"/>
<feature type="domain" description="SpoVT-AbrB" evidence="1">
    <location>
        <begin position="8"/>
        <end position="35"/>
    </location>
</feature>
<dbReference type="EMBL" id="JACHVA010000101">
    <property type="protein sequence ID" value="MBC2602570.1"/>
    <property type="molecule type" value="Genomic_DNA"/>
</dbReference>
<evidence type="ECO:0000313" key="3">
    <source>
        <dbReference type="Proteomes" id="UP000525652"/>
    </source>
</evidence>
<keyword evidence="3" id="KW-1185">Reference proteome</keyword>
<dbReference type="RefSeq" id="WP_185693237.1">
    <property type="nucleotide sequence ID" value="NZ_JACHVA010000101.1"/>
</dbReference>
<dbReference type="AlphaFoldDB" id="A0A7X1E4I1"/>
<dbReference type="Gene3D" id="2.10.260.10">
    <property type="match status" value="1"/>
</dbReference>
<organism evidence="2 3">
    <name type="scientific">Puniceicoccus vermicola</name>
    <dbReference type="NCBI Taxonomy" id="388746"/>
    <lineage>
        <taxon>Bacteria</taxon>
        <taxon>Pseudomonadati</taxon>
        <taxon>Verrucomicrobiota</taxon>
        <taxon>Opitutia</taxon>
        <taxon>Puniceicoccales</taxon>
        <taxon>Puniceicoccaceae</taxon>
        <taxon>Puniceicoccus</taxon>
    </lineage>
</organism>
<dbReference type="Proteomes" id="UP000525652">
    <property type="component" value="Unassembled WGS sequence"/>
</dbReference>
<accession>A0A7X1E4I1</accession>
<dbReference type="InterPro" id="IPR037914">
    <property type="entry name" value="SpoVT-AbrB_sf"/>
</dbReference>
<name>A0A7X1E4I1_9BACT</name>
<evidence type="ECO:0000259" key="1">
    <source>
        <dbReference type="Pfam" id="PF04014"/>
    </source>
</evidence>
<dbReference type="GO" id="GO:0003677">
    <property type="term" value="F:DNA binding"/>
    <property type="evidence" value="ECO:0007669"/>
    <property type="project" value="InterPro"/>
</dbReference>